<proteinExistence type="predicted"/>
<dbReference type="EMBL" id="FN393070">
    <property type="protein sequence ID" value="CAY79533.1"/>
    <property type="molecule type" value="Genomic_DNA"/>
</dbReference>
<gene>
    <name evidence="1" type="ORF">EC1118_1G1_0298g</name>
</gene>
<evidence type="ECO:0000313" key="2">
    <source>
        <dbReference type="Proteomes" id="UP000000286"/>
    </source>
</evidence>
<dbReference type="AlphaFoldDB" id="C8Z817"/>
<accession>C8Z817</accession>
<evidence type="ECO:0000313" key="1">
    <source>
        <dbReference type="EMBL" id="CAY79533.1"/>
    </source>
</evidence>
<dbReference type="Proteomes" id="UP000000286">
    <property type="component" value="Chromosome VII"/>
</dbReference>
<dbReference type="HOGENOM" id="CLU_2252157_0_0_1"/>
<organism evidence="1 2">
    <name type="scientific">Saccharomyces cerevisiae (strain Lalvin EC1118 / Prise de mousse)</name>
    <name type="common">Baker's yeast</name>
    <dbReference type="NCBI Taxonomy" id="643680"/>
    <lineage>
        <taxon>Eukaryota</taxon>
        <taxon>Fungi</taxon>
        <taxon>Dikarya</taxon>
        <taxon>Ascomycota</taxon>
        <taxon>Saccharomycotina</taxon>
        <taxon>Saccharomycetes</taxon>
        <taxon>Saccharomycetales</taxon>
        <taxon>Saccharomycetaceae</taxon>
        <taxon>Saccharomyces</taxon>
    </lineage>
</organism>
<protein>
    <submittedName>
        <fullName evidence="1">EC1118_1G1_0298p</fullName>
    </submittedName>
</protein>
<name>C8Z817_YEAS8</name>
<reference evidence="1 2" key="1">
    <citation type="journal article" date="2009" name="Proc. Natl. Acad. Sci. U.S.A.">
        <title>Eukaryote-to-eukaryote gene transfer events revealed by the genome sequence of the wine yeast Saccharomyces cerevisiae EC1118.</title>
        <authorList>
            <person name="Novo M."/>
            <person name="Bigey F."/>
            <person name="Beyne E."/>
            <person name="Galeote V."/>
            <person name="Gavory F."/>
            <person name="Mallet S."/>
            <person name="Cambot B."/>
            <person name="Legras J.L."/>
            <person name="Wincker P."/>
            <person name="Casaregola S."/>
            <person name="Dequin S."/>
        </authorList>
    </citation>
    <scope>NUCLEOTIDE SEQUENCE [LARGE SCALE GENOMIC DNA]</scope>
    <source>
        <strain evidence="2">Lalvin EC1118 / Prise de mousse</strain>
    </source>
</reference>
<sequence>MKFLKNKAPANLVDNGRFVEAITCNKVKPNPSCVSNCLKFLSEVLAVEAITDSARNLATVSKSDILLFSLLQLSSNKQSGSSLPLFDLVFILLSTFFLFHNPCN</sequence>